<sequence>MAGGPSTACGYPCILLVFLGLVSRSCYGFGSTFGFDIHHRFSDPVKGILGVDDLPEKGSVGYYVAMAHRDRIIRARHLAASDLQSTPLTFANGNDTHIIGSLGYLHYANVSVGTPSVSFLVALDTGSDLFWLPCDCKKGGCVTALKSSSGSVLHLNIYSPTVSSTSENVSCNSSLCGQNQCSSDSSNCDYRVVYLSSNTSSTGILVEDLLHLVTDDDKTKAIDANITFGCGQSQTGTFLEGAAPNGLFGLGMDDISVPSTLARDGKTSNSFAMCFGSDGVGRISFGNNGSSDQSETPFNVVASHPTYNISITQITVGRNSSKLEFSAIFDSGTSFTSLTDPAYTFISEAVGYAYCLGLLKSEDINIIGQNFMTGYNIIFDREKMVLGWKDSDCYKDQTSASGSPAVSPAVSPAIAVDPVVPGGSGNNNLTPTASPSNDSPNLKPFTYVLMMLLVSFFSIV</sequence>
<dbReference type="PROSITE" id="PS51767">
    <property type="entry name" value="PEPTIDASE_A1"/>
    <property type="match status" value="1"/>
</dbReference>
<feature type="active site" evidence="2">
    <location>
        <position position="124"/>
    </location>
</feature>
<dbReference type="PANTHER" id="PTHR13683:SF826">
    <property type="entry name" value="ASPARTYL PROTEASE FAMILY PROTEIN 1"/>
    <property type="match status" value="1"/>
</dbReference>
<dbReference type="Pfam" id="PF14543">
    <property type="entry name" value="TAXi_N"/>
    <property type="match status" value="1"/>
</dbReference>
<feature type="chain" id="PRO_5025675855" evidence="3">
    <location>
        <begin position="29"/>
        <end position="460"/>
    </location>
</feature>
<dbReference type="FunFam" id="2.40.70.10:FF:000012">
    <property type="entry name" value="Aspartyl protease family protein 1"/>
    <property type="match status" value="1"/>
</dbReference>
<dbReference type="InterPro" id="IPR033121">
    <property type="entry name" value="PEPTIDASE_A1"/>
</dbReference>
<dbReference type="OrthoDB" id="2747330at2759"/>
<dbReference type="EMBL" id="RXIC02000026">
    <property type="protein sequence ID" value="KAB1201790.1"/>
    <property type="molecule type" value="Genomic_DNA"/>
</dbReference>
<feature type="signal peptide" evidence="3">
    <location>
        <begin position="1"/>
        <end position="28"/>
    </location>
</feature>
<dbReference type="Proteomes" id="UP000516437">
    <property type="component" value="Chromosome 8"/>
</dbReference>
<evidence type="ECO:0000259" key="4">
    <source>
        <dbReference type="PROSITE" id="PS51767"/>
    </source>
</evidence>
<dbReference type="InterPro" id="IPR001461">
    <property type="entry name" value="Aspartic_peptidase_A1"/>
</dbReference>
<keyword evidence="3" id="KW-0732">Signal</keyword>
<comment type="similarity">
    <text evidence="1">Belongs to the peptidase A1 family.</text>
</comment>
<dbReference type="InterPro" id="IPR021109">
    <property type="entry name" value="Peptidase_aspartic_dom_sf"/>
</dbReference>
<dbReference type="GO" id="GO:0006508">
    <property type="term" value="P:proteolysis"/>
    <property type="evidence" value="ECO:0007669"/>
    <property type="project" value="InterPro"/>
</dbReference>
<feature type="active site" evidence="2">
    <location>
        <position position="330"/>
    </location>
</feature>
<dbReference type="InterPro" id="IPR032861">
    <property type="entry name" value="TAXi_N"/>
</dbReference>
<accession>A0A6A1URT3</accession>
<protein>
    <submittedName>
        <fullName evidence="5">Aspartic proteinase-like protein 1</fullName>
    </submittedName>
</protein>
<dbReference type="AlphaFoldDB" id="A0A6A1URT3"/>
<keyword evidence="6" id="KW-1185">Reference proteome</keyword>
<reference evidence="5 6" key="1">
    <citation type="journal article" date="2019" name="Plant Biotechnol. J.">
        <title>The red bayberry genome and genetic basis of sex determination.</title>
        <authorList>
            <person name="Jia H.M."/>
            <person name="Jia H.J."/>
            <person name="Cai Q.L."/>
            <person name="Wang Y."/>
            <person name="Zhao H.B."/>
            <person name="Yang W.F."/>
            <person name="Wang G.Y."/>
            <person name="Li Y.H."/>
            <person name="Zhan D.L."/>
            <person name="Shen Y.T."/>
            <person name="Niu Q.F."/>
            <person name="Chang L."/>
            <person name="Qiu J."/>
            <person name="Zhao L."/>
            <person name="Xie H.B."/>
            <person name="Fu W.Y."/>
            <person name="Jin J."/>
            <person name="Li X.W."/>
            <person name="Jiao Y."/>
            <person name="Zhou C.C."/>
            <person name="Tu T."/>
            <person name="Chai C.Y."/>
            <person name="Gao J.L."/>
            <person name="Fan L.J."/>
            <person name="van de Weg E."/>
            <person name="Wang J.Y."/>
            <person name="Gao Z.S."/>
        </authorList>
    </citation>
    <scope>NUCLEOTIDE SEQUENCE [LARGE SCALE GENOMIC DNA]</scope>
    <source>
        <tissue evidence="5">Leaves</tissue>
    </source>
</reference>
<organism evidence="5 6">
    <name type="scientific">Morella rubra</name>
    <name type="common">Chinese bayberry</name>
    <dbReference type="NCBI Taxonomy" id="262757"/>
    <lineage>
        <taxon>Eukaryota</taxon>
        <taxon>Viridiplantae</taxon>
        <taxon>Streptophyta</taxon>
        <taxon>Embryophyta</taxon>
        <taxon>Tracheophyta</taxon>
        <taxon>Spermatophyta</taxon>
        <taxon>Magnoliopsida</taxon>
        <taxon>eudicotyledons</taxon>
        <taxon>Gunneridae</taxon>
        <taxon>Pentapetalae</taxon>
        <taxon>rosids</taxon>
        <taxon>fabids</taxon>
        <taxon>Fagales</taxon>
        <taxon>Myricaceae</taxon>
        <taxon>Morella</taxon>
    </lineage>
</organism>
<evidence type="ECO:0000313" key="5">
    <source>
        <dbReference type="EMBL" id="KAB1201790.1"/>
    </source>
</evidence>
<evidence type="ECO:0000313" key="6">
    <source>
        <dbReference type="Proteomes" id="UP000516437"/>
    </source>
</evidence>
<feature type="domain" description="Peptidase A1" evidence="4">
    <location>
        <begin position="106"/>
        <end position="460"/>
    </location>
</feature>
<dbReference type="GO" id="GO:0004190">
    <property type="term" value="F:aspartic-type endopeptidase activity"/>
    <property type="evidence" value="ECO:0007669"/>
    <property type="project" value="InterPro"/>
</dbReference>
<gene>
    <name evidence="5" type="ORF">CJ030_MR8G022498</name>
</gene>
<evidence type="ECO:0000256" key="3">
    <source>
        <dbReference type="SAM" id="SignalP"/>
    </source>
</evidence>
<name>A0A6A1URT3_9ROSI</name>
<evidence type="ECO:0000256" key="1">
    <source>
        <dbReference type="ARBA" id="ARBA00007447"/>
    </source>
</evidence>
<dbReference type="InterPro" id="IPR001969">
    <property type="entry name" value="Aspartic_peptidase_AS"/>
</dbReference>
<dbReference type="PANTHER" id="PTHR13683">
    <property type="entry name" value="ASPARTYL PROTEASES"/>
    <property type="match status" value="1"/>
</dbReference>
<evidence type="ECO:0000256" key="2">
    <source>
        <dbReference type="PIRSR" id="PIRSR601461-1"/>
    </source>
</evidence>
<dbReference type="SUPFAM" id="SSF50630">
    <property type="entry name" value="Acid proteases"/>
    <property type="match status" value="1"/>
</dbReference>
<dbReference type="PROSITE" id="PS00141">
    <property type="entry name" value="ASP_PROTEASE"/>
    <property type="match status" value="2"/>
</dbReference>
<proteinExistence type="inferred from homology"/>
<comment type="caution">
    <text evidence="5">The sequence shown here is derived from an EMBL/GenBank/DDBJ whole genome shotgun (WGS) entry which is preliminary data.</text>
</comment>
<dbReference type="Gene3D" id="2.40.70.10">
    <property type="entry name" value="Acid Proteases"/>
    <property type="match status" value="3"/>
</dbReference>